<feature type="transmembrane region" description="Helical" evidence="1">
    <location>
        <begin position="23"/>
        <end position="44"/>
    </location>
</feature>
<sequence>MHVCLPEHFNSRASSSELMQGGIAFSLNCTLFALLFDCGVFFAADIGVEYSGRASGVTDTVAVELLSSVFSAKRSLSLRISLSFSA</sequence>
<dbReference type="EMBL" id="GBRH01190316">
    <property type="protein sequence ID" value="JAE07580.1"/>
    <property type="molecule type" value="Transcribed_RNA"/>
</dbReference>
<evidence type="ECO:0000256" key="1">
    <source>
        <dbReference type="SAM" id="Phobius"/>
    </source>
</evidence>
<dbReference type="AlphaFoldDB" id="A0A0A9F3K1"/>
<evidence type="ECO:0000313" key="2">
    <source>
        <dbReference type="EMBL" id="JAE07580.1"/>
    </source>
</evidence>
<reference evidence="2" key="1">
    <citation type="submission" date="2014-09" db="EMBL/GenBank/DDBJ databases">
        <authorList>
            <person name="Magalhaes I.L.F."/>
            <person name="Oliveira U."/>
            <person name="Santos F.R."/>
            <person name="Vidigal T.H.D.A."/>
            <person name="Brescovit A.D."/>
            <person name="Santos A.J."/>
        </authorList>
    </citation>
    <scope>NUCLEOTIDE SEQUENCE</scope>
    <source>
        <tissue evidence="2">Shoot tissue taken approximately 20 cm above the soil surface</tissue>
    </source>
</reference>
<organism evidence="2">
    <name type="scientific">Arundo donax</name>
    <name type="common">Giant reed</name>
    <name type="synonym">Donax arundinaceus</name>
    <dbReference type="NCBI Taxonomy" id="35708"/>
    <lineage>
        <taxon>Eukaryota</taxon>
        <taxon>Viridiplantae</taxon>
        <taxon>Streptophyta</taxon>
        <taxon>Embryophyta</taxon>
        <taxon>Tracheophyta</taxon>
        <taxon>Spermatophyta</taxon>
        <taxon>Magnoliopsida</taxon>
        <taxon>Liliopsida</taxon>
        <taxon>Poales</taxon>
        <taxon>Poaceae</taxon>
        <taxon>PACMAD clade</taxon>
        <taxon>Arundinoideae</taxon>
        <taxon>Arundineae</taxon>
        <taxon>Arundo</taxon>
    </lineage>
</organism>
<proteinExistence type="predicted"/>
<keyword evidence="1" id="KW-0812">Transmembrane</keyword>
<accession>A0A0A9F3K1</accession>
<protein>
    <submittedName>
        <fullName evidence="2">Uncharacterized protein</fullName>
    </submittedName>
</protein>
<reference evidence="2" key="2">
    <citation type="journal article" date="2015" name="Data Brief">
        <title>Shoot transcriptome of the giant reed, Arundo donax.</title>
        <authorList>
            <person name="Barrero R.A."/>
            <person name="Guerrero F.D."/>
            <person name="Moolhuijzen P."/>
            <person name="Goolsby J.A."/>
            <person name="Tidwell J."/>
            <person name="Bellgard S.E."/>
            <person name="Bellgard M.I."/>
        </authorList>
    </citation>
    <scope>NUCLEOTIDE SEQUENCE</scope>
    <source>
        <tissue evidence="2">Shoot tissue taken approximately 20 cm above the soil surface</tissue>
    </source>
</reference>
<keyword evidence="1" id="KW-0472">Membrane</keyword>
<name>A0A0A9F3K1_ARUDO</name>
<keyword evidence="1" id="KW-1133">Transmembrane helix</keyword>